<evidence type="ECO:0000256" key="1">
    <source>
        <dbReference type="ARBA" id="ARBA00022723"/>
    </source>
</evidence>
<feature type="domain" description="C3H1-type" evidence="7">
    <location>
        <begin position="434"/>
        <end position="461"/>
    </location>
</feature>
<dbReference type="Proteomes" id="UP000053237">
    <property type="component" value="Unassembled WGS sequence"/>
</dbReference>
<keyword evidence="2 4" id="KW-0863">Zinc-finger</keyword>
<evidence type="ECO:0000313" key="9">
    <source>
        <dbReference type="Proteomes" id="UP000053237"/>
    </source>
</evidence>
<dbReference type="EMBL" id="CAIX01000009">
    <property type="protein sequence ID" value="CCI40451.1"/>
    <property type="molecule type" value="Genomic_DNA"/>
</dbReference>
<dbReference type="PROSITE" id="PS50103">
    <property type="entry name" value="ZF_C3H1"/>
    <property type="match status" value="2"/>
</dbReference>
<feature type="region of interest" description="Disordered" evidence="5">
    <location>
        <begin position="560"/>
        <end position="579"/>
    </location>
</feature>
<comment type="caution">
    <text evidence="8">The sequence shown here is derived from an EMBL/GenBank/DDBJ whole genome shotgun (WGS) entry which is preliminary data.</text>
</comment>
<feature type="region of interest" description="Disordered" evidence="5">
    <location>
        <begin position="588"/>
        <end position="647"/>
    </location>
</feature>
<feature type="zinc finger region" description="C3H1-type" evidence="4">
    <location>
        <begin position="477"/>
        <end position="503"/>
    </location>
</feature>
<dbReference type="AlphaFoldDB" id="A0A024G1P1"/>
<feature type="compositionally biased region" description="Polar residues" evidence="5">
    <location>
        <begin position="317"/>
        <end position="327"/>
    </location>
</feature>
<feature type="region of interest" description="Disordered" evidence="5">
    <location>
        <begin position="209"/>
        <end position="328"/>
    </location>
</feature>
<feature type="compositionally biased region" description="Low complexity" evidence="5">
    <location>
        <begin position="224"/>
        <end position="242"/>
    </location>
</feature>
<dbReference type="Pfam" id="PF00642">
    <property type="entry name" value="zf-CCCH"/>
    <property type="match status" value="1"/>
</dbReference>
<organism evidence="8 9">
    <name type="scientific">Albugo candida</name>
    <dbReference type="NCBI Taxonomy" id="65357"/>
    <lineage>
        <taxon>Eukaryota</taxon>
        <taxon>Sar</taxon>
        <taxon>Stramenopiles</taxon>
        <taxon>Oomycota</taxon>
        <taxon>Peronosporomycetes</taxon>
        <taxon>Albuginales</taxon>
        <taxon>Albuginaceae</taxon>
        <taxon>Albugo</taxon>
    </lineage>
</organism>
<feature type="compositionally biased region" description="Basic and acidic residues" evidence="5">
    <location>
        <begin position="282"/>
        <end position="299"/>
    </location>
</feature>
<feature type="transmembrane region" description="Helical" evidence="6">
    <location>
        <begin position="71"/>
        <end position="92"/>
    </location>
</feature>
<dbReference type="Gene3D" id="1.25.40.90">
    <property type="match status" value="1"/>
</dbReference>
<dbReference type="InterPro" id="IPR006569">
    <property type="entry name" value="CID_dom"/>
</dbReference>
<evidence type="ECO:0000313" key="8">
    <source>
        <dbReference type="EMBL" id="CCI40451.1"/>
    </source>
</evidence>
<keyword evidence="1 4" id="KW-0479">Metal-binding</keyword>
<sequence>MGTHKRRESGQKWEGYDQMQLVLENLASPKGTSANRVKAVASVALQYSKNYKDVVHDVEAFIWKTDKKHRLAGALCGLFFPYVLHIVFYEGLYSMDAIMRQSRSKHGTKDTYVERFGERLATTIRAIREIPVEFQRNVRNVVREWEVRGYYSAEKITEDGGDDLLKITSDERLEDAANQEAENSDSQVKAGAKPSSEKIASLLSIIKKQKAKKEQNREETPDVSLLQTPSQPLSLPSQSSSHPPQPSFEHMHAPRQMGEPRPNAPPMGLRYPGNDGPVLTGHKREVHRDGRNWADDHNEKRHRGTRWSPGRLENDKPTTNGPSNGSKFNCDGDAKSMHVNPSPHLISTEEARLPHRDHAWPPPGPTTDPYRDPQLSMNHGVQAPYPGHFPPDAAAFDPNMPPHPTDSRYGPYVGPPSPSRIRHPSIPPNNQDAQQATEVCRKYISGRCGFGARCWHVHDRNVGPEAPRTRSEINQAKRKTVLCANYPNNCRFGDKCSFAHGEEDLDVKAMEALGRQMHRGGGKRSLDKERSQMGNEVHWYPPPGRIDNGFHPGMEGPPAGPHAEHGYPPYGPGCPPRGGGGEIIPQANRPFGEPNEMARFNNEPSRPHHGEYGRPPVGMMPPYYEGSREPGMPAPSPMYGDRIPPHM</sequence>
<feature type="zinc finger region" description="C3H1-type" evidence="4">
    <location>
        <begin position="434"/>
        <end position="461"/>
    </location>
</feature>
<gene>
    <name evidence="8" type="ORF">BN9_012350</name>
</gene>
<keyword evidence="6" id="KW-0812">Transmembrane</keyword>
<dbReference type="InterPro" id="IPR008942">
    <property type="entry name" value="ENTH_VHS"/>
</dbReference>
<keyword evidence="9" id="KW-1185">Reference proteome</keyword>
<accession>A0A024G1P1</accession>
<dbReference type="InterPro" id="IPR000571">
    <property type="entry name" value="Znf_CCCH"/>
</dbReference>
<evidence type="ECO:0000256" key="2">
    <source>
        <dbReference type="ARBA" id="ARBA00022771"/>
    </source>
</evidence>
<proteinExistence type="predicted"/>
<dbReference type="SMART" id="SM00356">
    <property type="entry name" value="ZnF_C3H1"/>
    <property type="match status" value="2"/>
</dbReference>
<evidence type="ECO:0000256" key="4">
    <source>
        <dbReference type="PROSITE-ProRule" id="PRU00723"/>
    </source>
</evidence>
<evidence type="ECO:0000256" key="3">
    <source>
        <dbReference type="ARBA" id="ARBA00022833"/>
    </source>
</evidence>
<feature type="region of interest" description="Disordered" evidence="5">
    <location>
        <begin position="175"/>
        <end position="195"/>
    </location>
</feature>
<dbReference type="InterPro" id="IPR036855">
    <property type="entry name" value="Znf_CCCH_sf"/>
</dbReference>
<dbReference type="OrthoDB" id="79367at2759"/>
<dbReference type="Gene3D" id="3.30.1370.210">
    <property type="match status" value="1"/>
</dbReference>
<dbReference type="GO" id="GO:0008270">
    <property type="term" value="F:zinc ion binding"/>
    <property type="evidence" value="ECO:0007669"/>
    <property type="project" value="UniProtKB-KW"/>
</dbReference>
<keyword evidence="3 4" id="KW-0862">Zinc</keyword>
<evidence type="ECO:0000259" key="7">
    <source>
        <dbReference type="PROSITE" id="PS50103"/>
    </source>
</evidence>
<dbReference type="STRING" id="65357.A0A024G1P1"/>
<evidence type="ECO:0000256" key="6">
    <source>
        <dbReference type="SAM" id="Phobius"/>
    </source>
</evidence>
<reference evidence="8 9" key="1">
    <citation type="submission" date="2012-05" db="EMBL/GenBank/DDBJ databases">
        <title>Recombination and specialization in a pathogen metapopulation.</title>
        <authorList>
            <person name="Gardiner A."/>
            <person name="Kemen E."/>
            <person name="Schultz-Larsen T."/>
            <person name="MacLean D."/>
            <person name="Van Oosterhout C."/>
            <person name="Jones J.D.G."/>
        </authorList>
    </citation>
    <scope>NUCLEOTIDE SEQUENCE [LARGE SCALE GENOMIC DNA]</scope>
    <source>
        <strain evidence="8 9">Ac Nc2</strain>
    </source>
</reference>
<dbReference type="SUPFAM" id="SSF90229">
    <property type="entry name" value="CCCH zinc finger"/>
    <property type="match status" value="1"/>
</dbReference>
<dbReference type="InParanoid" id="A0A024G1P1"/>
<feature type="domain" description="C3H1-type" evidence="7">
    <location>
        <begin position="477"/>
        <end position="503"/>
    </location>
</feature>
<dbReference type="Pfam" id="PF04818">
    <property type="entry name" value="CID"/>
    <property type="match status" value="1"/>
</dbReference>
<protein>
    <recommendedName>
        <fullName evidence="7">C3H1-type domain-containing protein</fullName>
    </recommendedName>
</protein>
<keyword evidence="6" id="KW-0472">Membrane</keyword>
<keyword evidence="6" id="KW-1133">Transmembrane helix</keyword>
<name>A0A024G1P1_9STRA</name>
<evidence type="ECO:0000256" key="5">
    <source>
        <dbReference type="SAM" id="MobiDB-lite"/>
    </source>
</evidence>